<reference evidence="1 2" key="1">
    <citation type="submission" date="2017-05" db="EMBL/GenBank/DDBJ databases">
        <authorList>
            <person name="Varghese N."/>
            <person name="Submissions S."/>
        </authorList>
    </citation>
    <scope>NUCLEOTIDE SEQUENCE [LARGE SCALE GENOMIC DNA]</scope>
    <source>
        <strain evidence="1 2">DSM 26001</strain>
    </source>
</reference>
<comment type="caution">
    <text evidence="1">The sequence shown here is derived from an EMBL/GenBank/DDBJ whole genome shotgun (WGS) entry which is preliminary data.</text>
</comment>
<gene>
    <name evidence="1" type="ORF">SAMN06295970_12189</name>
</gene>
<dbReference type="Gene3D" id="1.10.287.1700">
    <property type="match status" value="1"/>
</dbReference>
<evidence type="ECO:0000313" key="2">
    <source>
        <dbReference type="Proteomes" id="UP001158049"/>
    </source>
</evidence>
<organism evidence="1 2">
    <name type="scientific">Noviherbaspirillum suwonense</name>
    <dbReference type="NCBI Taxonomy" id="1224511"/>
    <lineage>
        <taxon>Bacteria</taxon>
        <taxon>Pseudomonadati</taxon>
        <taxon>Pseudomonadota</taxon>
        <taxon>Betaproteobacteria</taxon>
        <taxon>Burkholderiales</taxon>
        <taxon>Oxalobacteraceae</taxon>
        <taxon>Noviherbaspirillum</taxon>
    </lineage>
</organism>
<dbReference type="RefSeq" id="WP_283444524.1">
    <property type="nucleotide sequence ID" value="NZ_FXUL01000021.1"/>
</dbReference>
<sequence length="152" mass="17173">MSSAYRYPLQTLQDLREAELLPARAALAAVEQRIRHIEHETACCRASIGDTEQSLRRSQADGILDIERQRVTRLYLGSLQRDAGRLAACAASLQSERAQCMECLARARSALRMLELHRARLAGEHAIRTARRQQSAFDDGWLSRMRRRGGQA</sequence>
<proteinExistence type="predicted"/>
<name>A0ABY1QLE1_9BURK</name>
<accession>A0ABY1QLE1</accession>
<dbReference type="Proteomes" id="UP001158049">
    <property type="component" value="Unassembled WGS sequence"/>
</dbReference>
<protein>
    <recommendedName>
        <fullName evidence="3">Flagellar FliJ protein</fullName>
    </recommendedName>
</protein>
<evidence type="ECO:0008006" key="3">
    <source>
        <dbReference type="Google" id="ProtNLM"/>
    </source>
</evidence>
<dbReference type="InterPro" id="IPR053716">
    <property type="entry name" value="Flag_assembly_chemotaxis_eff"/>
</dbReference>
<dbReference type="EMBL" id="FXUL01000021">
    <property type="protein sequence ID" value="SMP74766.1"/>
    <property type="molecule type" value="Genomic_DNA"/>
</dbReference>
<evidence type="ECO:0000313" key="1">
    <source>
        <dbReference type="EMBL" id="SMP74766.1"/>
    </source>
</evidence>
<keyword evidence="2" id="KW-1185">Reference proteome</keyword>